<proteinExistence type="predicted"/>
<reference evidence="1" key="1">
    <citation type="submission" date="2018-02" db="EMBL/GenBank/DDBJ databases">
        <title>Rhizophora mucronata_Transcriptome.</title>
        <authorList>
            <person name="Meera S.P."/>
            <person name="Sreeshan A."/>
            <person name="Augustine A."/>
        </authorList>
    </citation>
    <scope>NUCLEOTIDE SEQUENCE</scope>
    <source>
        <tissue evidence="1">Leaf</tissue>
    </source>
</reference>
<accession>A0A2P2QHY9</accession>
<organism evidence="1">
    <name type="scientific">Rhizophora mucronata</name>
    <name type="common">Asiatic mangrove</name>
    <dbReference type="NCBI Taxonomy" id="61149"/>
    <lineage>
        <taxon>Eukaryota</taxon>
        <taxon>Viridiplantae</taxon>
        <taxon>Streptophyta</taxon>
        <taxon>Embryophyta</taxon>
        <taxon>Tracheophyta</taxon>
        <taxon>Spermatophyta</taxon>
        <taxon>Magnoliopsida</taxon>
        <taxon>eudicotyledons</taxon>
        <taxon>Gunneridae</taxon>
        <taxon>Pentapetalae</taxon>
        <taxon>rosids</taxon>
        <taxon>fabids</taxon>
        <taxon>Malpighiales</taxon>
        <taxon>Rhizophoraceae</taxon>
        <taxon>Rhizophora</taxon>
    </lineage>
</organism>
<name>A0A2P2QHY9_RHIMU</name>
<protein>
    <submittedName>
        <fullName evidence="1">Uncharacterized protein</fullName>
    </submittedName>
</protein>
<dbReference type="EMBL" id="GGEC01086050">
    <property type="protein sequence ID" value="MBX66534.1"/>
    <property type="molecule type" value="Transcribed_RNA"/>
</dbReference>
<sequence length="19" mass="2214">MRFFFFLSAKFGVFLVSLG</sequence>
<evidence type="ECO:0000313" key="1">
    <source>
        <dbReference type="EMBL" id="MBX66534.1"/>
    </source>
</evidence>
<dbReference type="AlphaFoldDB" id="A0A2P2QHY9"/>